<keyword evidence="1" id="KW-0472">Membrane</keyword>
<dbReference type="AlphaFoldDB" id="A0A1T5C8L5"/>
<keyword evidence="1" id="KW-1133">Transmembrane helix</keyword>
<dbReference type="EMBL" id="FUZF01000003">
    <property type="protein sequence ID" value="SKB55716.1"/>
    <property type="molecule type" value="Genomic_DNA"/>
</dbReference>
<evidence type="ECO:0000313" key="2">
    <source>
        <dbReference type="EMBL" id="SKB55716.1"/>
    </source>
</evidence>
<protein>
    <submittedName>
        <fullName evidence="2">Uncharacterized protein</fullName>
    </submittedName>
</protein>
<feature type="transmembrane region" description="Helical" evidence="1">
    <location>
        <begin position="40"/>
        <end position="70"/>
    </location>
</feature>
<evidence type="ECO:0000256" key="1">
    <source>
        <dbReference type="SAM" id="Phobius"/>
    </source>
</evidence>
<accession>A0A1T5C8L5</accession>
<gene>
    <name evidence="2" type="ORF">SAMN05660841_01208</name>
</gene>
<keyword evidence="1" id="KW-0812">Transmembrane</keyword>
<organism evidence="2 3">
    <name type="scientific">Sphingobacterium nematocida</name>
    <dbReference type="NCBI Taxonomy" id="1513896"/>
    <lineage>
        <taxon>Bacteria</taxon>
        <taxon>Pseudomonadati</taxon>
        <taxon>Bacteroidota</taxon>
        <taxon>Sphingobacteriia</taxon>
        <taxon>Sphingobacteriales</taxon>
        <taxon>Sphingobacteriaceae</taxon>
        <taxon>Sphingobacterium</taxon>
    </lineage>
</organism>
<proteinExistence type="predicted"/>
<sequence length="92" mass="10664">MVVLVVKRTFCIEKEVTFIRFFHDHEQLEFWTVLLTTGTLAFAITMIFLFVFWAVFSLAAAMFSSVLFVVTTRMGSGRRLTLLTSKNNFSQR</sequence>
<name>A0A1T5C8L5_9SPHI</name>
<dbReference type="Proteomes" id="UP000190150">
    <property type="component" value="Unassembled WGS sequence"/>
</dbReference>
<evidence type="ECO:0000313" key="3">
    <source>
        <dbReference type="Proteomes" id="UP000190150"/>
    </source>
</evidence>
<reference evidence="3" key="1">
    <citation type="submission" date="2017-02" db="EMBL/GenBank/DDBJ databases">
        <authorList>
            <person name="Varghese N."/>
            <person name="Submissions S."/>
        </authorList>
    </citation>
    <scope>NUCLEOTIDE SEQUENCE [LARGE SCALE GENOMIC DNA]</scope>
    <source>
        <strain evidence="3">DSM 24091</strain>
    </source>
</reference>
<keyword evidence="3" id="KW-1185">Reference proteome</keyword>